<dbReference type="EMBL" id="JAGGDJ010000001">
    <property type="protein sequence ID" value="MBO7742860.1"/>
    <property type="molecule type" value="Genomic_DNA"/>
</dbReference>
<accession>A0ABS3W3I0</accession>
<evidence type="ECO:0000313" key="1">
    <source>
        <dbReference type="EMBL" id="MBO7742860.1"/>
    </source>
</evidence>
<sequence length="120" mass="12904">MPFSTGIITNTRATGTAATTVVVNTRNENLSAASTITIVLYASVDSHTFYTAYVTSFVIPPNSFDVRTFFISGNVAYEVQTNTSSPQVLFSVYGLDEFGNLVTEQGKLQADLSFIGSLTL</sequence>
<evidence type="ECO:0000313" key="2">
    <source>
        <dbReference type="Proteomes" id="UP000670947"/>
    </source>
</evidence>
<reference evidence="1 2" key="1">
    <citation type="submission" date="2021-03" db="EMBL/GenBank/DDBJ databases">
        <title>Paenibacillus artemisicola MWE-103 whole genome sequence.</title>
        <authorList>
            <person name="Ham Y.J."/>
        </authorList>
    </citation>
    <scope>NUCLEOTIDE SEQUENCE [LARGE SCALE GENOMIC DNA]</scope>
    <source>
        <strain evidence="1 2">MWE-103</strain>
    </source>
</reference>
<dbReference type="RefSeq" id="WP_090636633.1">
    <property type="nucleotide sequence ID" value="NZ_JAGGDJ010000001.1"/>
</dbReference>
<protein>
    <recommendedName>
        <fullName evidence="3">DUF4183 domain-containing protein</fullName>
    </recommendedName>
</protein>
<organism evidence="1 2">
    <name type="scientific">Paenibacillus artemisiicola</name>
    <dbReference type="NCBI Taxonomy" id="1172618"/>
    <lineage>
        <taxon>Bacteria</taxon>
        <taxon>Bacillati</taxon>
        <taxon>Bacillota</taxon>
        <taxon>Bacilli</taxon>
        <taxon>Bacillales</taxon>
        <taxon>Paenibacillaceae</taxon>
        <taxon>Paenibacillus</taxon>
    </lineage>
</organism>
<name>A0ABS3W3I0_9BACL</name>
<dbReference type="Proteomes" id="UP000670947">
    <property type="component" value="Unassembled WGS sequence"/>
</dbReference>
<keyword evidence="2" id="KW-1185">Reference proteome</keyword>
<comment type="caution">
    <text evidence="1">The sequence shown here is derived from an EMBL/GenBank/DDBJ whole genome shotgun (WGS) entry which is preliminary data.</text>
</comment>
<evidence type="ECO:0008006" key="3">
    <source>
        <dbReference type="Google" id="ProtNLM"/>
    </source>
</evidence>
<proteinExistence type="predicted"/>
<gene>
    <name evidence="1" type="ORF">I8J29_01540</name>
</gene>